<name>A0A251PQD1_PRUPE</name>
<accession>A0A251PQD1</accession>
<evidence type="ECO:0000313" key="1">
    <source>
        <dbReference type="EMBL" id="ONI13767.1"/>
    </source>
</evidence>
<organism evidence="1 2">
    <name type="scientific">Prunus persica</name>
    <name type="common">Peach</name>
    <name type="synonym">Amygdalus persica</name>
    <dbReference type="NCBI Taxonomy" id="3760"/>
    <lineage>
        <taxon>Eukaryota</taxon>
        <taxon>Viridiplantae</taxon>
        <taxon>Streptophyta</taxon>
        <taxon>Embryophyta</taxon>
        <taxon>Tracheophyta</taxon>
        <taxon>Spermatophyta</taxon>
        <taxon>Magnoliopsida</taxon>
        <taxon>eudicotyledons</taxon>
        <taxon>Gunneridae</taxon>
        <taxon>Pentapetalae</taxon>
        <taxon>rosids</taxon>
        <taxon>fabids</taxon>
        <taxon>Rosales</taxon>
        <taxon>Rosaceae</taxon>
        <taxon>Amygdaloideae</taxon>
        <taxon>Amygdaleae</taxon>
        <taxon>Prunus</taxon>
    </lineage>
</organism>
<dbReference type="EMBL" id="CM007654">
    <property type="protein sequence ID" value="ONI13767.1"/>
    <property type="molecule type" value="Genomic_DNA"/>
</dbReference>
<evidence type="ECO:0008006" key="3">
    <source>
        <dbReference type="Google" id="ProtNLM"/>
    </source>
</evidence>
<dbReference type="PANTHER" id="PTHR35317">
    <property type="entry name" value="OS04G0629600 PROTEIN"/>
    <property type="match status" value="1"/>
</dbReference>
<dbReference type="AlphaFoldDB" id="A0A251PQD1"/>
<dbReference type="Proteomes" id="UP000006882">
    <property type="component" value="Chromosome G4"/>
</dbReference>
<keyword evidence="2" id="KW-1185">Reference proteome</keyword>
<sequence>MNDIDYAITQDEPTRPVANSPTEVKKVHEAWRMVNKKCLLLMKKTISKAVFGGVEETKSAKQFMESIERKFKESNKAETKNLMSRLANMKYEGGSVREHLMGLMDIATKLNRLKVPIDPTYLVHSALDSLPYDQMKSTYNTLIEDWTMDDLITIVILENRTQAYSGVVNMVTTKKYEKKDVAKWEVKKLLDQLRLVTSLHDMLTRTEQIFLHD</sequence>
<gene>
    <name evidence="1" type="ORF">PRUPE_4G244000</name>
</gene>
<dbReference type="PANTHER" id="PTHR35317:SF32">
    <property type="entry name" value="DUF4219 DOMAIN-CONTAINING PROTEIN"/>
    <property type="match status" value="1"/>
</dbReference>
<protein>
    <recommendedName>
        <fullName evidence="3">UBN2_2 domain-containing protein</fullName>
    </recommendedName>
</protein>
<evidence type="ECO:0000313" key="2">
    <source>
        <dbReference type="Proteomes" id="UP000006882"/>
    </source>
</evidence>
<dbReference type="Pfam" id="PF14223">
    <property type="entry name" value="Retrotran_gag_2"/>
    <property type="match status" value="1"/>
</dbReference>
<dbReference type="Gramene" id="ONI13767">
    <property type="protein sequence ID" value="ONI13767"/>
    <property type="gene ID" value="PRUPE_4G244000"/>
</dbReference>
<reference evidence="1 2" key="1">
    <citation type="journal article" date="2013" name="Nat. Genet.">
        <title>The high-quality draft genome of peach (Prunus persica) identifies unique patterns of genetic diversity, domestication and genome evolution.</title>
        <authorList>
            <consortium name="International Peach Genome Initiative"/>
            <person name="Verde I."/>
            <person name="Abbott A.G."/>
            <person name="Scalabrin S."/>
            <person name="Jung S."/>
            <person name="Shu S."/>
            <person name="Marroni F."/>
            <person name="Zhebentyayeva T."/>
            <person name="Dettori M.T."/>
            <person name="Grimwood J."/>
            <person name="Cattonaro F."/>
            <person name="Zuccolo A."/>
            <person name="Rossini L."/>
            <person name="Jenkins J."/>
            <person name="Vendramin E."/>
            <person name="Meisel L.A."/>
            <person name="Decroocq V."/>
            <person name="Sosinski B."/>
            <person name="Prochnik S."/>
            <person name="Mitros T."/>
            <person name="Policriti A."/>
            <person name="Cipriani G."/>
            <person name="Dondini L."/>
            <person name="Ficklin S."/>
            <person name="Goodstein D.M."/>
            <person name="Xuan P."/>
            <person name="Del Fabbro C."/>
            <person name="Aramini V."/>
            <person name="Copetti D."/>
            <person name="Gonzalez S."/>
            <person name="Horner D.S."/>
            <person name="Falchi R."/>
            <person name="Lucas S."/>
            <person name="Mica E."/>
            <person name="Maldonado J."/>
            <person name="Lazzari B."/>
            <person name="Bielenberg D."/>
            <person name="Pirona R."/>
            <person name="Miculan M."/>
            <person name="Barakat A."/>
            <person name="Testolin R."/>
            <person name="Stella A."/>
            <person name="Tartarini S."/>
            <person name="Tonutti P."/>
            <person name="Arus P."/>
            <person name="Orellana A."/>
            <person name="Wells C."/>
            <person name="Main D."/>
            <person name="Vizzotto G."/>
            <person name="Silva H."/>
            <person name="Salamini F."/>
            <person name="Schmutz J."/>
            <person name="Morgante M."/>
            <person name="Rokhsar D.S."/>
        </authorList>
    </citation>
    <scope>NUCLEOTIDE SEQUENCE [LARGE SCALE GENOMIC DNA]</scope>
    <source>
        <strain evidence="2">cv. Nemared</strain>
    </source>
</reference>
<proteinExistence type="predicted"/>